<dbReference type="AlphaFoldDB" id="A0A0G1X0L2"/>
<evidence type="ECO:0000313" key="3">
    <source>
        <dbReference type="Proteomes" id="UP000034273"/>
    </source>
</evidence>
<accession>A0A0G1X0L2</accession>
<keyword evidence="1" id="KW-1133">Transmembrane helix</keyword>
<evidence type="ECO:0000256" key="1">
    <source>
        <dbReference type="SAM" id="Phobius"/>
    </source>
</evidence>
<evidence type="ECO:0000313" key="2">
    <source>
        <dbReference type="EMBL" id="KKW24633.1"/>
    </source>
</evidence>
<keyword evidence="1" id="KW-0812">Transmembrane</keyword>
<name>A0A0G1X0L2_9BACT</name>
<dbReference type="EMBL" id="LCQW01000005">
    <property type="protein sequence ID" value="KKW24633.1"/>
    <property type="molecule type" value="Genomic_DNA"/>
</dbReference>
<protein>
    <submittedName>
        <fullName evidence="2">Uncharacterized protein</fullName>
    </submittedName>
</protein>
<proteinExistence type="predicted"/>
<comment type="caution">
    <text evidence="2">The sequence shown here is derived from an EMBL/GenBank/DDBJ whole genome shotgun (WGS) entry which is preliminary data.</text>
</comment>
<sequence>MSRNVLKISRHVPSVFQGSLDFSGGRTFSLTIEHPLEPLLFRGLFGCLAFLLCLYLYFVTASVLNVIAREEASSRTAELQNSISHMEQNYFALLQDLKPQTGASLGLAPVSQTSYVHRPGATALADLPGQGQGAATIVHNDGI</sequence>
<reference evidence="2 3" key="1">
    <citation type="journal article" date="2015" name="Nature">
        <title>rRNA introns, odd ribosomes, and small enigmatic genomes across a large radiation of phyla.</title>
        <authorList>
            <person name="Brown C.T."/>
            <person name="Hug L.A."/>
            <person name="Thomas B.C."/>
            <person name="Sharon I."/>
            <person name="Castelle C.J."/>
            <person name="Singh A."/>
            <person name="Wilkins M.J."/>
            <person name="Williams K.H."/>
            <person name="Banfield J.F."/>
        </authorList>
    </citation>
    <scope>NUCLEOTIDE SEQUENCE [LARGE SCALE GENOMIC DNA]</scope>
</reference>
<dbReference type="Proteomes" id="UP000034273">
    <property type="component" value="Unassembled WGS sequence"/>
</dbReference>
<dbReference type="STRING" id="1618671.UY67_C0005G0005"/>
<organism evidence="2 3">
    <name type="scientific">Candidatus Kaiserbacteria bacterium GW2011_GWA2_52_12</name>
    <dbReference type="NCBI Taxonomy" id="1618671"/>
    <lineage>
        <taxon>Bacteria</taxon>
        <taxon>Candidatus Kaiseribacteriota</taxon>
    </lineage>
</organism>
<feature type="transmembrane region" description="Helical" evidence="1">
    <location>
        <begin position="43"/>
        <end position="67"/>
    </location>
</feature>
<gene>
    <name evidence="2" type="ORF">UY67_C0005G0005</name>
</gene>
<keyword evidence="1" id="KW-0472">Membrane</keyword>